<dbReference type="EMBL" id="CALNXK010000003">
    <property type="protein sequence ID" value="CAH3034830.1"/>
    <property type="molecule type" value="Genomic_DNA"/>
</dbReference>
<keyword evidence="2" id="KW-1003">Cell membrane</keyword>
<evidence type="ECO:0000256" key="6">
    <source>
        <dbReference type="ARBA" id="ARBA00023136"/>
    </source>
</evidence>
<keyword evidence="8 9" id="KW-0807">Transducer</keyword>
<evidence type="ECO:0000256" key="5">
    <source>
        <dbReference type="ARBA" id="ARBA00023040"/>
    </source>
</evidence>
<gene>
    <name evidence="12" type="ORF">PLOB_00025363</name>
</gene>
<dbReference type="InterPro" id="IPR017452">
    <property type="entry name" value="GPCR_Rhodpsn_7TM"/>
</dbReference>
<dbReference type="Pfam" id="PF00001">
    <property type="entry name" value="7tm_1"/>
    <property type="match status" value="1"/>
</dbReference>
<reference evidence="12 13" key="1">
    <citation type="submission" date="2022-05" db="EMBL/GenBank/DDBJ databases">
        <authorList>
            <consortium name="Genoscope - CEA"/>
            <person name="William W."/>
        </authorList>
    </citation>
    <scope>NUCLEOTIDE SEQUENCE [LARGE SCALE GENOMIC DNA]</scope>
</reference>
<comment type="similarity">
    <text evidence="9">Belongs to the G-protein coupled receptor 1 family.</text>
</comment>
<organism evidence="12 13">
    <name type="scientific">Porites lobata</name>
    <dbReference type="NCBI Taxonomy" id="104759"/>
    <lineage>
        <taxon>Eukaryota</taxon>
        <taxon>Metazoa</taxon>
        <taxon>Cnidaria</taxon>
        <taxon>Anthozoa</taxon>
        <taxon>Hexacorallia</taxon>
        <taxon>Scleractinia</taxon>
        <taxon>Fungiina</taxon>
        <taxon>Poritidae</taxon>
        <taxon>Porites</taxon>
    </lineage>
</organism>
<evidence type="ECO:0000256" key="2">
    <source>
        <dbReference type="ARBA" id="ARBA00022475"/>
    </source>
</evidence>
<keyword evidence="13" id="KW-1185">Reference proteome</keyword>
<dbReference type="Proteomes" id="UP001159405">
    <property type="component" value="Unassembled WGS sequence"/>
</dbReference>
<evidence type="ECO:0000256" key="10">
    <source>
        <dbReference type="SAM" id="Phobius"/>
    </source>
</evidence>
<dbReference type="PROSITE" id="PS00237">
    <property type="entry name" value="G_PROTEIN_RECEP_F1_1"/>
    <property type="match status" value="1"/>
</dbReference>
<name>A0ABN8MWV1_9CNID</name>
<dbReference type="Gene3D" id="1.20.1070.10">
    <property type="entry name" value="Rhodopsin 7-helix transmembrane proteins"/>
    <property type="match status" value="1"/>
</dbReference>
<evidence type="ECO:0000256" key="8">
    <source>
        <dbReference type="ARBA" id="ARBA00023224"/>
    </source>
</evidence>
<keyword evidence="6 10" id="KW-0472">Membrane</keyword>
<feature type="transmembrane region" description="Helical" evidence="10">
    <location>
        <begin position="151"/>
        <end position="172"/>
    </location>
</feature>
<proteinExistence type="inferred from homology"/>
<dbReference type="PROSITE" id="PS50262">
    <property type="entry name" value="G_PROTEIN_RECEP_F1_2"/>
    <property type="match status" value="1"/>
</dbReference>
<dbReference type="PRINTS" id="PR00237">
    <property type="entry name" value="GPCRRHODOPSN"/>
</dbReference>
<feature type="transmembrane region" description="Helical" evidence="10">
    <location>
        <begin position="39"/>
        <end position="57"/>
    </location>
</feature>
<feature type="transmembrane region" description="Helical" evidence="10">
    <location>
        <begin position="114"/>
        <end position="131"/>
    </location>
</feature>
<evidence type="ECO:0000313" key="12">
    <source>
        <dbReference type="EMBL" id="CAH3034830.1"/>
    </source>
</evidence>
<accession>A0ABN8MWV1</accession>
<feature type="transmembrane region" description="Helical" evidence="10">
    <location>
        <begin position="245"/>
        <end position="264"/>
    </location>
</feature>
<evidence type="ECO:0000259" key="11">
    <source>
        <dbReference type="PROSITE" id="PS50262"/>
    </source>
</evidence>
<feature type="transmembrane region" description="Helical" evidence="10">
    <location>
        <begin position="205"/>
        <end position="225"/>
    </location>
</feature>
<dbReference type="PANTHER" id="PTHR24249">
    <property type="entry name" value="HISTAMINE RECEPTOR-RELATED G-PROTEIN COUPLED RECEPTOR"/>
    <property type="match status" value="1"/>
</dbReference>
<dbReference type="InterPro" id="IPR000276">
    <property type="entry name" value="GPCR_Rhodpsn"/>
</dbReference>
<comment type="subcellular location">
    <subcellularLocation>
        <location evidence="1">Cell membrane</location>
        <topology evidence="1">Multi-pass membrane protein</topology>
    </subcellularLocation>
</comment>
<dbReference type="SMART" id="SM01381">
    <property type="entry name" value="7TM_GPCR_Srsx"/>
    <property type="match status" value="1"/>
</dbReference>
<keyword evidence="3 9" id="KW-0812">Transmembrane</keyword>
<dbReference type="InterPro" id="IPR050569">
    <property type="entry name" value="TAAR"/>
</dbReference>
<dbReference type="SUPFAM" id="SSF81321">
    <property type="entry name" value="Family A G protein-coupled receptor-like"/>
    <property type="match status" value="1"/>
</dbReference>
<evidence type="ECO:0000256" key="3">
    <source>
        <dbReference type="ARBA" id="ARBA00022692"/>
    </source>
</evidence>
<evidence type="ECO:0000256" key="7">
    <source>
        <dbReference type="ARBA" id="ARBA00023170"/>
    </source>
</evidence>
<protein>
    <recommendedName>
        <fullName evidence="11">G-protein coupled receptors family 1 profile domain-containing protein</fullName>
    </recommendedName>
</protein>
<evidence type="ECO:0000313" key="13">
    <source>
        <dbReference type="Proteomes" id="UP001159405"/>
    </source>
</evidence>
<evidence type="ECO:0000256" key="4">
    <source>
        <dbReference type="ARBA" id="ARBA00022989"/>
    </source>
</evidence>
<keyword evidence="4 10" id="KW-1133">Transmembrane helix</keyword>
<feature type="domain" description="G-protein coupled receptors family 1 profile" evidence="11">
    <location>
        <begin position="18"/>
        <end position="261"/>
    </location>
</feature>
<sequence length="289" mass="32949">MNWYWILGWIPSTLAIFGNGFVIYLIYTRRRLHTIPNGFILSLALADLGVGACYFPANFICEFSPRACLQSVADDIAVAMIYSSTSCLCVMAIDRYLAIVHPLSYMTLMTRKRAFCLMTLSWLIPFTTYFIPGLCTSLHRCSINRNITVVIWTTMFEFIPCAVLLFVTVKIISIARDHRQQTTRLDTQLRFNEPKHKSYKIHTWTPARVIITVVAIFLVCYSLEVCSSLCYFTDLCTFSDDLSNAVRFLVVTNSAGNPIAYALLKRDIKRELKEVLREKNDANVVATEV</sequence>
<comment type="caution">
    <text evidence="12">The sequence shown here is derived from an EMBL/GenBank/DDBJ whole genome shotgun (WGS) entry which is preliminary data.</text>
</comment>
<dbReference type="PANTHER" id="PTHR24249:SF372">
    <property type="entry name" value="G-PROTEIN COUPLED RECEPTORS FAMILY 1 PROFILE DOMAIN-CONTAINING PROTEIN"/>
    <property type="match status" value="1"/>
</dbReference>
<keyword evidence="7 9" id="KW-0675">Receptor</keyword>
<evidence type="ECO:0000256" key="9">
    <source>
        <dbReference type="RuleBase" id="RU000688"/>
    </source>
</evidence>
<feature type="transmembrane region" description="Helical" evidence="10">
    <location>
        <begin position="77"/>
        <end position="93"/>
    </location>
</feature>
<keyword evidence="5 9" id="KW-0297">G-protein coupled receptor</keyword>
<feature type="transmembrane region" description="Helical" evidence="10">
    <location>
        <begin position="6"/>
        <end position="27"/>
    </location>
</feature>
<evidence type="ECO:0000256" key="1">
    <source>
        <dbReference type="ARBA" id="ARBA00004651"/>
    </source>
</evidence>